<dbReference type="GO" id="GO:0051607">
    <property type="term" value="P:defense response to virus"/>
    <property type="evidence" value="ECO:0007669"/>
    <property type="project" value="UniProtKB-KW"/>
</dbReference>
<evidence type="ECO:0000313" key="4">
    <source>
        <dbReference type="Proteomes" id="UP000255367"/>
    </source>
</evidence>
<organism evidence="3 4">
    <name type="scientific">Veillonella criceti</name>
    <dbReference type="NCBI Taxonomy" id="103891"/>
    <lineage>
        <taxon>Bacteria</taxon>
        <taxon>Bacillati</taxon>
        <taxon>Bacillota</taxon>
        <taxon>Negativicutes</taxon>
        <taxon>Veillonellales</taxon>
        <taxon>Veillonellaceae</taxon>
        <taxon>Veillonella</taxon>
    </lineage>
</organism>
<dbReference type="PANTHER" id="PTHR35579:SF6">
    <property type="entry name" value="DUF324 DOMAIN-CONTAINING PROTEIN"/>
    <property type="match status" value="1"/>
</dbReference>
<protein>
    <submittedName>
        <fullName evidence="3">CRISPR-associated RAMP protein, SSO1426 family</fullName>
    </submittedName>
</protein>
<dbReference type="CDD" id="cd09726">
    <property type="entry name" value="RAMP_I_III"/>
    <property type="match status" value="1"/>
</dbReference>
<dbReference type="RefSeq" id="WP_115310233.1">
    <property type="nucleotide sequence ID" value="NZ_UHIO01000001.1"/>
</dbReference>
<proteinExistence type="predicted"/>
<evidence type="ECO:0000313" key="3">
    <source>
        <dbReference type="EMBL" id="SUP43061.1"/>
    </source>
</evidence>
<feature type="domain" description="CRISPR type III-associated protein" evidence="2">
    <location>
        <begin position="15"/>
        <end position="197"/>
    </location>
</feature>
<dbReference type="EMBL" id="UHIO01000001">
    <property type="protein sequence ID" value="SUP43061.1"/>
    <property type="molecule type" value="Genomic_DNA"/>
</dbReference>
<dbReference type="Pfam" id="PF03787">
    <property type="entry name" value="RAMPs"/>
    <property type="match status" value="2"/>
</dbReference>
<evidence type="ECO:0000259" key="2">
    <source>
        <dbReference type="Pfam" id="PF03787"/>
    </source>
</evidence>
<keyword evidence="1" id="KW-0051">Antiviral defense</keyword>
<dbReference type="Proteomes" id="UP000255367">
    <property type="component" value="Unassembled WGS sequence"/>
</dbReference>
<dbReference type="InterPro" id="IPR052216">
    <property type="entry name" value="CRISPR_Csm3_endoribonuclease"/>
</dbReference>
<feature type="domain" description="CRISPR type III-associated protein" evidence="2">
    <location>
        <begin position="282"/>
        <end position="423"/>
    </location>
</feature>
<dbReference type="InterPro" id="IPR005537">
    <property type="entry name" value="RAMP_III_fam"/>
</dbReference>
<evidence type="ECO:0000256" key="1">
    <source>
        <dbReference type="ARBA" id="ARBA00023118"/>
    </source>
</evidence>
<name>A0A380NKD9_9FIRM</name>
<gene>
    <name evidence="3" type="ORF">NCTC12020_01048</name>
</gene>
<dbReference type="OrthoDB" id="1063910at2"/>
<reference evidence="3 4" key="1">
    <citation type="submission" date="2018-06" db="EMBL/GenBank/DDBJ databases">
        <authorList>
            <consortium name="Pathogen Informatics"/>
            <person name="Doyle S."/>
        </authorList>
    </citation>
    <scope>NUCLEOTIDE SEQUENCE [LARGE SCALE GENOMIC DNA]</scope>
    <source>
        <strain evidence="3 4">NCTC12020</strain>
    </source>
</reference>
<keyword evidence="4" id="KW-1185">Reference proteome</keyword>
<dbReference type="PANTHER" id="PTHR35579">
    <property type="entry name" value="CRISPR SYSTEM CMS ENDORIBONUCLEASE CSM3"/>
    <property type="match status" value="1"/>
</dbReference>
<dbReference type="AlphaFoldDB" id="A0A380NKD9"/>
<accession>A0A380NKD9</accession>
<sequence>MNEASVIQKIKIEGTVELMSPLIIGAGDGAVGASVEVDSQVVKDKAERPFIPGTSLAGALRHWAWNTTNSTVALKDELDEDFDEVGISSILFGDFNSKIGSTQSAIIINDIVLEDANIVFREGVAIDSVVNVGIDGHKYDFEVVERGATGKLHIEITLRRVHENYLSELEQLIKTLVDQLKAGIRLGGSTTKGFGKIASSDITAYFYDFSKFEEVKQWLCNKPSSNQYEGSLSNVSFATNTFYADIEGRIDSSLIIRDYGIDFKGEKINAVQFKSGKNGHLLPTIPGTTVKGVLRKQAEYICRRLGIDESKLDPLMGIDLDFRTKQGAKSRFIVDEVYISEGVKEVKQSRIRVDRFTGGVIDSALFTNIPLWQEKESGNNVKIHFEIERCQEWEAGLALCLIKDICTGRIPFGGEKSIGKGRIIGESVNIRYDGQEFNIKSFGENNEDDSELLNLYLEEFASLGEGV</sequence>